<accession>A0A369JKI6</accession>
<dbReference type="OrthoDB" id="550558at2759"/>
<evidence type="ECO:0000313" key="2">
    <source>
        <dbReference type="Proteomes" id="UP000076154"/>
    </source>
</evidence>
<reference evidence="1" key="1">
    <citation type="submission" date="2018-04" db="EMBL/GenBank/DDBJ databases">
        <title>Whole genome sequencing of Hypsizygus marmoreus.</title>
        <authorList>
            <person name="Choi I.-G."/>
            <person name="Min B."/>
            <person name="Kim J.-G."/>
            <person name="Kim S."/>
            <person name="Oh Y.-L."/>
            <person name="Kong W.-S."/>
            <person name="Park H."/>
            <person name="Jeong J."/>
            <person name="Song E.-S."/>
        </authorList>
    </citation>
    <scope>NUCLEOTIDE SEQUENCE [LARGE SCALE GENOMIC DNA]</scope>
    <source>
        <strain evidence="1">51987-8</strain>
    </source>
</reference>
<evidence type="ECO:0000313" key="1">
    <source>
        <dbReference type="EMBL" id="RDB21730.1"/>
    </source>
</evidence>
<dbReference type="SUPFAM" id="SSF56300">
    <property type="entry name" value="Metallo-dependent phosphatases"/>
    <property type="match status" value="1"/>
</dbReference>
<dbReference type="AlphaFoldDB" id="A0A369JKI6"/>
<name>A0A369JKI6_HYPMA</name>
<organism evidence="1 2">
    <name type="scientific">Hypsizygus marmoreus</name>
    <name type="common">White beech mushroom</name>
    <name type="synonym">Agaricus marmoreus</name>
    <dbReference type="NCBI Taxonomy" id="39966"/>
    <lineage>
        <taxon>Eukaryota</taxon>
        <taxon>Fungi</taxon>
        <taxon>Dikarya</taxon>
        <taxon>Basidiomycota</taxon>
        <taxon>Agaricomycotina</taxon>
        <taxon>Agaricomycetes</taxon>
        <taxon>Agaricomycetidae</taxon>
        <taxon>Agaricales</taxon>
        <taxon>Tricholomatineae</taxon>
        <taxon>Lyophyllaceae</taxon>
        <taxon>Hypsizygus</taxon>
    </lineage>
</organism>
<dbReference type="InterPro" id="IPR029052">
    <property type="entry name" value="Metallo-depent_PP-like"/>
</dbReference>
<protein>
    <recommendedName>
        <fullName evidence="3">Calcineurin-like phosphoesterase domain-containing protein</fullName>
    </recommendedName>
</protein>
<sequence>MTKSPGSAATSDDAFDIQLLSDLHLEVERDSDELYRYDFPASAPNLALLGDIGWTRDVRLFEWLEIQLSRFRRVFFIAGNHEPYGSTLEESTSALEAFANRVSIAHANNSAKGEFILLNRTRYDISPSLTILGCTLWSALNPEDLEILSWSLTDFKRVYSFTPDAYKSVHEADLAWLTASIAKRRVGGRWWYSRIMRRLWMGLETQNTSGDRRIAHLRRS</sequence>
<dbReference type="InParanoid" id="A0A369JKI6"/>
<comment type="caution">
    <text evidence="1">The sequence shown here is derived from an EMBL/GenBank/DDBJ whole genome shotgun (WGS) entry which is preliminary data.</text>
</comment>
<gene>
    <name evidence="1" type="ORF">Hypma_010882</name>
</gene>
<dbReference type="PANTHER" id="PTHR37844">
    <property type="entry name" value="SER/THR PROTEIN PHOSPHATASE SUPERFAMILY (AFU_ORTHOLOGUE AFUA_1G14840)"/>
    <property type="match status" value="1"/>
</dbReference>
<dbReference type="PANTHER" id="PTHR37844:SF2">
    <property type="entry name" value="SER_THR PROTEIN PHOSPHATASE SUPERFAMILY (AFU_ORTHOLOGUE AFUA_1G14840)"/>
    <property type="match status" value="1"/>
</dbReference>
<keyword evidence="2" id="KW-1185">Reference proteome</keyword>
<dbReference type="Proteomes" id="UP000076154">
    <property type="component" value="Unassembled WGS sequence"/>
</dbReference>
<dbReference type="EMBL" id="LUEZ02000053">
    <property type="protein sequence ID" value="RDB21730.1"/>
    <property type="molecule type" value="Genomic_DNA"/>
</dbReference>
<proteinExistence type="predicted"/>
<evidence type="ECO:0008006" key="3">
    <source>
        <dbReference type="Google" id="ProtNLM"/>
    </source>
</evidence>